<organism evidence="7 8">
    <name type="scientific">Sphingobacterium gobiense</name>
    <dbReference type="NCBI Taxonomy" id="1382456"/>
    <lineage>
        <taxon>Bacteria</taxon>
        <taxon>Pseudomonadati</taxon>
        <taxon>Bacteroidota</taxon>
        <taxon>Sphingobacteriia</taxon>
        <taxon>Sphingobacteriales</taxon>
        <taxon>Sphingobacteriaceae</taxon>
        <taxon>Sphingobacterium</taxon>
    </lineage>
</organism>
<keyword evidence="2" id="KW-0805">Transcription regulation</keyword>
<dbReference type="InterPro" id="IPR039425">
    <property type="entry name" value="RNA_pol_sigma-70-like"/>
</dbReference>
<dbReference type="InterPro" id="IPR014284">
    <property type="entry name" value="RNA_pol_sigma-70_dom"/>
</dbReference>
<evidence type="ECO:0000313" key="7">
    <source>
        <dbReference type="EMBL" id="PRD56629.1"/>
    </source>
</evidence>
<keyword evidence="3" id="KW-0731">Sigma factor</keyword>
<reference evidence="7 8" key="1">
    <citation type="submission" date="2018-02" db="EMBL/GenBank/DDBJ databases">
        <title>The draft genome of Sphingobacterium gobiense H7.</title>
        <authorList>
            <person name="Li L."/>
            <person name="Liu L."/>
            <person name="Zhang X."/>
            <person name="Wang T."/>
            <person name="Liang L."/>
        </authorList>
    </citation>
    <scope>NUCLEOTIDE SEQUENCE [LARGE SCALE GENOMIC DNA]</scope>
    <source>
        <strain evidence="7 8">ACCC 05757</strain>
    </source>
</reference>
<comment type="similarity">
    <text evidence="1">Belongs to the sigma-70 factor family. ECF subfamily.</text>
</comment>
<evidence type="ECO:0000256" key="2">
    <source>
        <dbReference type="ARBA" id="ARBA00023015"/>
    </source>
</evidence>
<dbReference type="InterPro" id="IPR014327">
    <property type="entry name" value="RNA_pol_sigma70_bacteroid"/>
</dbReference>
<name>A0A2S9JTN9_9SPHI</name>
<dbReference type="Pfam" id="PF08281">
    <property type="entry name" value="Sigma70_r4_2"/>
    <property type="match status" value="1"/>
</dbReference>
<sequence length="192" mass="22678">MMSYKPLADSELLHLISKGKEQAFNELFNRYWDKLLQIAIHKLDDVMEAENIVQDVFVSLWKRRKALNITGNFQHYLLVAVKYRVIKALNHQRVRRLYFEEGHGSVDLLDDATQQYLDFAELRERLEQLVGNLPEKARLIYRMNKEEGMSYREIASELDITEKAVDAHLVRVKKVLRSGLQRFLSVYLFTFT</sequence>
<dbReference type="EMBL" id="PVBS01000001">
    <property type="protein sequence ID" value="PRD56629.1"/>
    <property type="molecule type" value="Genomic_DNA"/>
</dbReference>
<dbReference type="Pfam" id="PF04542">
    <property type="entry name" value="Sigma70_r2"/>
    <property type="match status" value="1"/>
</dbReference>
<dbReference type="NCBIfam" id="TIGR02937">
    <property type="entry name" value="sigma70-ECF"/>
    <property type="match status" value="1"/>
</dbReference>
<dbReference type="AlphaFoldDB" id="A0A2S9JTN9"/>
<comment type="caution">
    <text evidence="7">The sequence shown here is derived from an EMBL/GenBank/DDBJ whole genome shotgun (WGS) entry which is preliminary data.</text>
</comment>
<dbReference type="OrthoDB" id="665981at2"/>
<dbReference type="PANTHER" id="PTHR43133:SF46">
    <property type="entry name" value="RNA POLYMERASE SIGMA-70 FACTOR ECF SUBFAMILY"/>
    <property type="match status" value="1"/>
</dbReference>
<accession>A0A2S9JTN9</accession>
<dbReference type="RefSeq" id="WP_105723623.1">
    <property type="nucleotide sequence ID" value="NZ_PVBS01000001.1"/>
</dbReference>
<keyword evidence="8" id="KW-1185">Reference proteome</keyword>
<dbReference type="GO" id="GO:0003677">
    <property type="term" value="F:DNA binding"/>
    <property type="evidence" value="ECO:0007669"/>
    <property type="project" value="InterPro"/>
</dbReference>
<dbReference type="InterPro" id="IPR013324">
    <property type="entry name" value="RNA_pol_sigma_r3/r4-like"/>
</dbReference>
<feature type="domain" description="RNA polymerase sigma-70 region 2" evidence="5">
    <location>
        <begin position="27"/>
        <end position="93"/>
    </location>
</feature>
<protein>
    <submittedName>
        <fullName evidence="7">RNA polymerase sigma-70 factor</fullName>
    </submittedName>
</protein>
<dbReference type="InterPro" id="IPR013325">
    <property type="entry name" value="RNA_pol_sigma_r2"/>
</dbReference>
<dbReference type="Gene3D" id="1.10.1740.10">
    <property type="match status" value="1"/>
</dbReference>
<dbReference type="Gene3D" id="1.10.10.10">
    <property type="entry name" value="Winged helix-like DNA-binding domain superfamily/Winged helix DNA-binding domain"/>
    <property type="match status" value="1"/>
</dbReference>
<dbReference type="SUPFAM" id="SSF88946">
    <property type="entry name" value="Sigma2 domain of RNA polymerase sigma factors"/>
    <property type="match status" value="1"/>
</dbReference>
<dbReference type="InterPro" id="IPR036388">
    <property type="entry name" value="WH-like_DNA-bd_sf"/>
</dbReference>
<dbReference type="Proteomes" id="UP000238642">
    <property type="component" value="Unassembled WGS sequence"/>
</dbReference>
<proteinExistence type="inferred from homology"/>
<dbReference type="InterPro" id="IPR013249">
    <property type="entry name" value="RNA_pol_sigma70_r4_t2"/>
</dbReference>
<dbReference type="SUPFAM" id="SSF88659">
    <property type="entry name" value="Sigma3 and sigma4 domains of RNA polymerase sigma factors"/>
    <property type="match status" value="1"/>
</dbReference>
<feature type="domain" description="RNA polymerase sigma factor 70 region 4 type 2" evidence="6">
    <location>
        <begin position="123"/>
        <end position="174"/>
    </location>
</feature>
<keyword evidence="4" id="KW-0804">Transcription</keyword>
<dbReference type="InterPro" id="IPR007627">
    <property type="entry name" value="RNA_pol_sigma70_r2"/>
</dbReference>
<dbReference type="GO" id="GO:0006352">
    <property type="term" value="P:DNA-templated transcription initiation"/>
    <property type="evidence" value="ECO:0007669"/>
    <property type="project" value="InterPro"/>
</dbReference>
<dbReference type="GO" id="GO:0016987">
    <property type="term" value="F:sigma factor activity"/>
    <property type="evidence" value="ECO:0007669"/>
    <property type="project" value="UniProtKB-KW"/>
</dbReference>
<dbReference type="PANTHER" id="PTHR43133">
    <property type="entry name" value="RNA POLYMERASE ECF-TYPE SIGMA FACTO"/>
    <property type="match status" value="1"/>
</dbReference>
<gene>
    <name evidence="7" type="ORF">C5749_05185</name>
</gene>
<evidence type="ECO:0000313" key="8">
    <source>
        <dbReference type="Proteomes" id="UP000238642"/>
    </source>
</evidence>
<evidence type="ECO:0000259" key="5">
    <source>
        <dbReference type="Pfam" id="PF04542"/>
    </source>
</evidence>
<evidence type="ECO:0000256" key="3">
    <source>
        <dbReference type="ARBA" id="ARBA00023082"/>
    </source>
</evidence>
<evidence type="ECO:0000256" key="1">
    <source>
        <dbReference type="ARBA" id="ARBA00010641"/>
    </source>
</evidence>
<dbReference type="NCBIfam" id="TIGR02985">
    <property type="entry name" value="Sig70_bacteroi1"/>
    <property type="match status" value="1"/>
</dbReference>
<evidence type="ECO:0000259" key="6">
    <source>
        <dbReference type="Pfam" id="PF08281"/>
    </source>
</evidence>
<evidence type="ECO:0000256" key="4">
    <source>
        <dbReference type="ARBA" id="ARBA00023163"/>
    </source>
</evidence>